<keyword evidence="10" id="KW-0808">Transferase</keyword>
<keyword evidence="8" id="KW-0436">Ligase</keyword>
<reference evidence="19 20" key="1">
    <citation type="submission" date="2020-08" db="EMBL/GenBank/DDBJ databases">
        <title>Genome public.</title>
        <authorList>
            <person name="Liu C."/>
            <person name="Sun Q."/>
        </authorList>
    </citation>
    <scope>NUCLEOTIDE SEQUENCE [LARGE SCALE GENOMIC DNA]</scope>
    <source>
        <strain evidence="19 20">NSJ-43</strain>
    </source>
</reference>
<evidence type="ECO:0000256" key="16">
    <source>
        <dbReference type="NCBIfam" id="TIGR03160"/>
    </source>
</evidence>
<evidence type="ECO:0000256" key="6">
    <source>
        <dbReference type="ARBA" id="ARBA00015486"/>
    </source>
</evidence>
<evidence type="ECO:0000256" key="1">
    <source>
        <dbReference type="ARBA" id="ARBA00001946"/>
    </source>
</evidence>
<dbReference type="EC" id="2.4.2.21" evidence="5 16"/>
<evidence type="ECO:0000256" key="2">
    <source>
        <dbReference type="ARBA" id="ARBA00002197"/>
    </source>
</evidence>
<dbReference type="SUPFAM" id="SSF52733">
    <property type="entry name" value="Nicotinate mononucleotide:5,6-dimethylbenzimidazole phosphoribosyltransferase (CobT)"/>
    <property type="match status" value="1"/>
</dbReference>
<evidence type="ECO:0000256" key="4">
    <source>
        <dbReference type="ARBA" id="ARBA00007110"/>
    </source>
</evidence>
<dbReference type="SUPFAM" id="SSF52317">
    <property type="entry name" value="Class I glutamine amidotransferase-like"/>
    <property type="match status" value="1"/>
</dbReference>
<evidence type="ECO:0000256" key="13">
    <source>
        <dbReference type="ARBA" id="ARBA00022842"/>
    </source>
</evidence>
<dbReference type="Pfam" id="PF01656">
    <property type="entry name" value="CbiA"/>
    <property type="match status" value="1"/>
</dbReference>
<evidence type="ECO:0000259" key="18">
    <source>
        <dbReference type="Pfam" id="PF07685"/>
    </source>
</evidence>
<evidence type="ECO:0000256" key="8">
    <source>
        <dbReference type="ARBA" id="ARBA00022598"/>
    </source>
</evidence>
<comment type="similarity">
    <text evidence="4">Belongs to the CobT family.</text>
</comment>
<dbReference type="Pfam" id="PF02277">
    <property type="entry name" value="DBI_PRT"/>
    <property type="match status" value="1"/>
</dbReference>
<gene>
    <name evidence="19" type="ORF">H8S01_03500</name>
</gene>
<dbReference type="EMBL" id="JACOPD010000002">
    <property type="protein sequence ID" value="MBC5680028.1"/>
    <property type="molecule type" value="Genomic_DNA"/>
</dbReference>
<feature type="domain" description="CobB/CobQ-like glutamine amidotransferase" evidence="18">
    <location>
        <begin position="247"/>
        <end position="435"/>
    </location>
</feature>
<dbReference type="InterPro" id="IPR027417">
    <property type="entry name" value="P-loop_NTPase"/>
</dbReference>
<evidence type="ECO:0000259" key="17">
    <source>
        <dbReference type="Pfam" id="PF01656"/>
    </source>
</evidence>
<dbReference type="NCBIfam" id="NF002204">
    <property type="entry name" value="PRK01077.1"/>
    <property type="match status" value="1"/>
</dbReference>
<dbReference type="RefSeq" id="WP_186836187.1">
    <property type="nucleotide sequence ID" value="NZ_JACOPD010000002.1"/>
</dbReference>
<dbReference type="InterPro" id="IPR036087">
    <property type="entry name" value="Nict_dMeBzImd_PRibTrfase_sf"/>
</dbReference>
<proteinExistence type="inferred from homology"/>
<evidence type="ECO:0000256" key="3">
    <source>
        <dbReference type="ARBA" id="ARBA00005049"/>
    </source>
</evidence>
<evidence type="ECO:0000256" key="9">
    <source>
        <dbReference type="ARBA" id="ARBA00022676"/>
    </source>
</evidence>
<keyword evidence="14" id="KW-0315">Glutamine amidotransferase</keyword>
<sequence>MCNGRIMIAGTNSGCGKTTVVCGLLKCLLNRKMNIHAFKCGPDYIDTSFHKKVLKIPTGNLDSWFCKPEDLRKIVSKKADKCDIAVIEGVMGYYDGMGFTQRASAYEIADITSTPVILIINCKGMSSSLEAVLSGFVNMKQNSHIKGVIFNRLSEKLYRYAKECALKLGVQPLGYIPSDSSLHIESRHLGLVGADEIKGFDEKLDHLADVMEKTIDIDAVMKLAKTAEKLEYEAEKDVGTDSKSCVNIAIAKDEAFCFLYDDNIAFLEENGCKIMYFSPIHDSEIPYDADGVIFWGGYPERYAKELSENKSMIKSVKKVIDSGIACIAECGGFLYLHSYLEGTDGKKYPMAGIIDGEAVNGGKLQRFGYMEVTPVSDGMACRCMQPLKTHEFHYWKSCNPGSDFQVKKVSDESISMAGYNTEKLYAAFMHIYFYGNEEFGMNFIKKSCEYAAKKHWDNIAKPLNGLGDFEDIIVKIAGIQNTEHVDISKKALVIMCADNGIVEENVSQSGQDVTAIVAANMASRKSSVCLMAGYTGAQVIPVDIGIACETIPSGKKIDDMDGILHKKISHGTKNFLKEHAMTDKQCIKAIETGKEIVKMCSEKGINIIATGEMGIGNTTTSAALAAILLDEKPENVTGYGAGLTNEGLKNKTETVRKACEMYSGYKDDTLKLLSCIGGLDIAGLAGVFIGGAEYGIPVVIDGLISGIAALTAEYMSPGTKKYMIASHAGKEPALKKILTHLELKPVIDANLALGEGSGAVMVFPLLDMSMSVYNESNTFENIDMEAYECLH</sequence>
<keyword evidence="12" id="KW-0067">ATP-binding</keyword>
<evidence type="ECO:0000313" key="19">
    <source>
        <dbReference type="EMBL" id="MBC5680028.1"/>
    </source>
</evidence>
<evidence type="ECO:0000256" key="7">
    <source>
        <dbReference type="ARBA" id="ARBA00022573"/>
    </source>
</evidence>
<dbReference type="Proteomes" id="UP000628463">
    <property type="component" value="Unassembled WGS sequence"/>
</dbReference>
<dbReference type="PROSITE" id="PS51274">
    <property type="entry name" value="GATASE_COBBQ"/>
    <property type="match status" value="1"/>
</dbReference>
<keyword evidence="13" id="KW-0460">Magnesium</keyword>
<dbReference type="CDD" id="cd02439">
    <property type="entry name" value="DMB-PRT_CobT"/>
    <property type="match status" value="1"/>
</dbReference>
<dbReference type="PANTHER" id="PTHR43873:SF1">
    <property type="entry name" value="COBYRINATE A,C-DIAMIDE SYNTHASE"/>
    <property type="match status" value="1"/>
</dbReference>
<dbReference type="InterPro" id="IPR002586">
    <property type="entry name" value="CobQ/CobB/MinD/ParA_Nub-bd_dom"/>
</dbReference>
<evidence type="ECO:0000256" key="11">
    <source>
        <dbReference type="ARBA" id="ARBA00022741"/>
    </source>
</evidence>
<dbReference type="NCBIfam" id="TIGR03160">
    <property type="entry name" value="cobT_DBIPRT"/>
    <property type="match status" value="1"/>
</dbReference>
<dbReference type="InterPro" id="IPR023195">
    <property type="entry name" value="Nict_dMeBzImd_PRibTrfase_N"/>
</dbReference>
<evidence type="ECO:0000256" key="5">
    <source>
        <dbReference type="ARBA" id="ARBA00011991"/>
    </source>
</evidence>
<name>A0ABR7FZ06_9FIRM</name>
<dbReference type="SUPFAM" id="SSF52540">
    <property type="entry name" value="P-loop containing nucleoside triphosphate hydrolases"/>
    <property type="match status" value="1"/>
</dbReference>
<dbReference type="InterPro" id="IPR011698">
    <property type="entry name" value="GATase_3"/>
</dbReference>
<comment type="cofactor">
    <cofactor evidence="1">
        <name>Mg(2+)</name>
        <dbReference type="ChEBI" id="CHEBI:18420"/>
    </cofactor>
</comment>
<dbReference type="CDD" id="cd03130">
    <property type="entry name" value="GATase1_CobB"/>
    <property type="match status" value="1"/>
</dbReference>
<evidence type="ECO:0000256" key="10">
    <source>
        <dbReference type="ARBA" id="ARBA00022679"/>
    </source>
</evidence>
<dbReference type="InterPro" id="IPR017846">
    <property type="entry name" value="Nict_dMeBzImd_PRibTrfase_bact"/>
</dbReference>
<comment type="function">
    <text evidence="2">Catalyzes the synthesis of alpha-ribazole-5'-phosphate from nicotinate mononucleotide (NAMN) and 5,6-dimethylbenzimidazole (DMB).</text>
</comment>
<dbReference type="Pfam" id="PF07685">
    <property type="entry name" value="GATase_3"/>
    <property type="match status" value="1"/>
</dbReference>
<evidence type="ECO:0000256" key="15">
    <source>
        <dbReference type="ARBA" id="ARBA00047340"/>
    </source>
</evidence>
<dbReference type="NCBIfam" id="TIGR00379">
    <property type="entry name" value="cobB"/>
    <property type="match status" value="1"/>
</dbReference>
<dbReference type="InterPro" id="IPR003200">
    <property type="entry name" value="Nict_dMeBzImd_PRibTrfase"/>
</dbReference>
<keyword evidence="7" id="KW-0169">Cobalamin biosynthesis</keyword>
<dbReference type="InterPro" id="IPR029062">
    <property type="entry name" value="Class_I_gatase-like"/>
</dbReference>
<keyword evidence="20" id="KW-1185">Reference proteome</keyword>
<evidence type="ECO:0000313" key="20">
    <source>
        <dbReference type="Proteomes" id="UP000628463"/>
    </source>
</evidence>
<dbReference type="Gene3D" id="1.10.1610.10">
    <property type="match status" value="1"/>
</dbReference>
<protein>
    <recommendedName>
        <fullName evidence="6 16">Nicotinate-nucleotide--dimethylbenzimidazole phosphoribosyltransferase</fullName>
        <ecNumber evidence="5 16">2.4.2.21</ecNumber>
    </recommendedName>
</protein>
<keyword evidence="9" id="KW-0328">Glycosyltransferase</keyword>
<keyword evidence="11" id="KW-0547">Nucleotide-binding</keyword>
<organism evidence="19 20">
    <name type="scientific">Lachnospira hominis</name>
    <name type="common">ex Liu et al. 2021</name>
    <dbReference type="NCBI Taxonomy" id="2763051"/>
    <lineage>
        <taxon>Bacteria</taxon>
        <taxon>Bacillati</taxon>
        <taxon>Bacillota</taxon>
        <taxon>Clostridia</taxon>
        <taxon>Lachnospirales</taxon>
        <taxon>Lachnospiraceae</taxon>
        <taxon>Lachnospira</taxon>
    </lineage>
</organism>
<dbReference type="Gene3D" id="3.40.50.300">
    <property type="entry name" value="P-loop containing nucleotide triphosphate hydrolases"/>
    <property type="match status" value="2"/>
</dbReference>
<evidence type="ECO:0000256" key="14">
    <source>
        <dbReference type="ARBA" id="ARBA00022962"/>
    </source>
</evidence>
<feature type="domain" description="CobQ/CobB/MinD/ParA nucleotide binding" evidence="17">
    <location>
        <begin position="6"/>
        <end position="187"/>
    </location>
</feature>
<dbReference type="InterPro" id="IPR004484">
    <property type="entry name" value="CbiA/CobB_synth"/>
</dbReference>
<accession>A0ABR7FZ06</accession>
<dbReference type="PANTHER" id="PTHR43873">
    <property type="entry name" value="COBYRINATE A,C-DIAMIDE SYNTHASE"/>
    <property type="match status" value="1"/>
</dbReference>
<comment type="pathway">
    <text evidence="3">Nucleoside biosynthesis; alpha-ribazole biosynthesis; alpha-ribazole from 5,6-dimethylbenzimidazole: step 1/2.</text>
</comment>
<dbReference type="Gene3D" id="3.40.50.10210">
    <property type="match status" value="1"/>
</dbReference>
<comment type="caution">
    <text evidence="19">The sequence shown here is derived from an EMBL/GenBank/DDBJ whole genome shotgun (WGS) entry which is preliminary data.</text>
</comment>
<comment type="catalytic activity">
    <reaction evidence="15">
        <text>5,6-dimethylbenzimidazole + nicotinate beta-D-ribonucleotide = alpha-ribazole 5'-phosphate + nicotinate + H(+)</text>
        <dbReference type="Rhea" id="RHEA:11196"/>
        <dbReference type="ChEBI" id="CHEBI:15378"/>
        <dbReference type="ChEBI" id="CHEBI:15890"/>
        <dbReference type="ChEBI" id="CHEBI:32544"/>
        <dbReference type="ChEBI" id="CHEBI:57502"/>
        <dbReference type="ChEBI" id="CHEBI:57918"/>
        <dbReference type="EC" id="2.4.2.21"/>
    </reaction>
</comment>
<dbReference type="NCBIfam" id="NF000996">
    <property type="entry name" value="PRK00105.1"/>
    <property type="match status" value="1"/>
</dbReference>
<evidence type="ECO:0000256" key="12">
    <source>
        <dbReference type="ARBA" id="ARBA00022840"/>
    </source>
</evidence>